<gene>
    <name evidence="2" type="ORF">K227x_17350</name>
</gene>
<name>A0A517N890_9BACT</name>
<keyword evidence="1" id="KW-0472">Membrane</keyword>
<dbReference type="KEGG" id="rlc:K227x_17350"/>
<evidence type="ECO:0000256" key="1">
    <source>
        <dbReference type="SAM" id="Phobius"/>
    </source>
</evidence>
<keyword evidence="3" id="KW-1185">Reference proteome</keyword>
<dbReference type="EMBL" id="CP036525">
    <property type="protein sequence ID" value="QDT03353.1"/>
    <property type="molecule type" value="Genomic_DNA"/>
</dbReference>
<keyword evidence="1" id="KW-0812">Transmembrane</keyword>
<dbReference type="AlphaFoldDB" id="A0A517N890"/>
<accession>A0A517N890</accession>
<sequence>MTPQPRHPMIRHRRQPQIGATLIDVAIGSMMLSLLLIPSMKWIGHSQSLNQRLEDRDAILFEAEELIETLKVKLSDPTSFADAYNRSIDEIIKVSSNGTKTYLARYQVDPDKTLPKTPLLTIQVTVWFDADRDAVLDSNETSESLQTQWAAP</sequence>
<feature type="transmembrane region" description="Helical" evidence="1">
    <location>
        <begin position="21"/>
        <end position="43"/>
    </location>
</feature>
<organism evidence="2 3">
    <name type="scientific">Rubripirellula lacrimiformis</name>
    <dbReference type="NCBI Taxonomy" id="1930273"/>
    <lineage>
        <taxon>Bacteria</taxon>
        <taxon>Pseudomonadati</taxon>
        <taxon>Planctomycetota</taxon>
        <taxon>Planctomycetia</taxon>
        <taxon>Pirellulales</taxon>
        <taxon>Pirellulaceae</taxon>
        <taxon>Rubripirellula</taxon>
    </lineage>
</organism>
<keyword evidence="1" id="KW-1133">Transmembrane helix</keyword>
<proteinExistence type="predicted"/>
<reference evidence="2 3" key="1">
    <citation type="submission" date="2019-02" db="EMBL/GenBank/DDBJ databases">
        <title>Deep-cultivation of Planctomycetes and their phenomic and genomic characterization uncovers novel biology.</title>
        <authorList>
            <person name="Wiegand S."/>
            <person name="Jogler M."/>
            <person name="Boedeker C."/>
            <person name="Pinto D."/>
            <person name="Vollmers J."/>
            <person name="Rivas-Marin E."/>
            <person name="Kohn T."/>
            <person name="Peeters S.H."/>
            <person name="Heuer A."/>
            <person name="Rast P."/>
            <person name="Oberbeckmann S."/>
            <person name="Bunk B."/>
            <person name="Jeske O."/>
            <person name="Meyerdierks A."/>
            <person name="Storesund J.E."/>
            <person name="Kallscheuer N."/>
            <person name="Luecker S."/>
            <person name="Lage O.M."/>
            <person name="Pohl T."/>
            <person name="Merkel B.J."/>
            <person name="Hornburger P."/>
            <person name="Mueller R.-W."/>
            <person name="Bruemmer F."/>
            <person name="Labrenz M."/>
            <person name="Spormann A.M."/>
            <person name="Op den Camp H."/>
            <person name="Overmann J."/>
            <person name="Amann R."/>
            <person name="Jetten M.S.M."/>
            <person name="Mascher T."/>
            <person name="Medema M.H."/>
            <person name="Devos D.P."/>
            <person name="Kaster A.-K."/>
            <person name="Ovreas L."/>
            <person name="Rohde M."/>
            <person name="Galperin M.Y."/>
            <person name="Jogler C."/>
        </authorList>
    </citation>
    <scope>NUCLEOTIDE SEQUENCE [LARGE SCALE GENOMIC DNA]</scope>
    <source>
        <strain evidence="2 3">K22_7</strain>
    </source>
</reference>
<evidence type="ECO:0000313" key="2">
    <source>
        <dbReference type="EMBL" id="QDT03353.1"/>
    </source>
</evidence>
<protein>
    <submittedName>
        <fullName evidence="2">Uncharacterized protein</fullName>
    </submittedName>
</protein>
<evidence type="ECO:0000313" key="3">
    <source>
        <dbReference type="Proteomes" id="UP000318538"/>
    </source>
</evidence>
<dbReference type="Proteomes" id="UP000318538">
    <property type="component" value="Chromosome"/>
</dbReference>